<dbReference type="EMBL" id="MLFR01000004">
    <property type="protein sequence ID" value="ORM70452.1"/>
    <property type="molecule type" value="Genomic_DNA"/>
</dbReference>
<evidence type="ECO:0000256" key="1">
    <source>
        <dbReference type="ARBA" id="ARBA00004635"/>
    </source>
</evidence>
<keyword evidence="5" id="KW-0564">Palmitate</keyword>
<comment type="caution">
    <text evidence="8">The sequence shown here is derived from an EMBL/GenBank/DDBJ whole genome shotgun (WGS) entry which is preliminary data.</text>
</comment>
<keyword evidence="6" id="KW-0449">Lipoprotein</keyword>
<dbReference type="STRING" id="1076550.LH22_19425"/>
<proteinExistence type="inferred from homology"/>
<evidence type="ECO:0000313" key="9">
    <source>
        <dbReference type="Proteomes" id="UP000193558"/>
    </source>
</evidence>
<protein>
    <submittedName>
        <fullName evidence="8">Metal ABC transporter substrate-binding protein</fullName>
    </submittedName>
</protein>
<keyword evidence="3 7" id="KW-0732">Signal</keyword>
<sequence>MHMTKKVIATLVLLSAVSTYASAAALRVAADAVPHSEILNHIKETDKHLDLKVIELNGNLNANELLARGDVDANYFQHVPYLRDQEKALGEKFAVVATVHIEPLGIYSHKVKSLKDLPDGAQVAVPNNVTNLSRALYLLQANGLIKLKSSSATTLVTVADISANPQHLKIIEVDAAQLPRALDDAQLAIINGNYALQAGLTPSKDALALEQAKDNPYANVLVTTPKLAHDPRIIELAKDLESKQTAEFINQHYKGSVIPVHQ</sequence>
<evidence type="ECO:0000256" key="6">
    <source>
        <dbReference type="ARBA" id="ARBA00023288"/>
    </source>
</evidence>
<dbReference type="InterPro" id="IPR004872">
    <property type="entry name" value="Lipoprotein_NlpA"/>
</dbReference>
<dbReference type="PANTHER" id="PTHR30429">
    <property type="entry name" value="D-METHIONINE-BINDING LIPOPROTEIN METQ"/>
    <property type="match status" value="1"/>
</dbReference>
<dbReference type="PANTHER" id="PTHR30429:SF0">
    <property type="entry name" value="METHIONINE-BINDING LIPOPROTEIN METQ"/>
    <property type="match status" value="1"/>
</dbReference>
<comment type="similarity">
    <text evidence="2">Belongs to the NlpA lipoprotein family.</text>
</comment>
<organism evidence="8 9">
    <name type="scientific">Pantoea rwandensis</name>
    <dbReference type="NCBI Taxonomy" id="1076550"/>
    <lineage>
        <taxon>Bacteria</taxon>
        <taxon>Pseudomonadati</taxon>
        <taxon>Pseudomonadota</taxon>
        <taxon>Gammaproteobacteria</taxon>
        <taxon>Enterobacterales</taxon>
        <taxon>Erwiniaceae</taxon>
        <taxon>Pantoea</taxon>
    </lineage>
</organism>
<evidence type="ECO:0000256" key="2">
    <source>
        <dbReference type="ARBA" id="ARBA00008973"/>
    </source>
</evidence>
<accession>A0A1X1D171</accession>
<name>A0A1X1D171_9GAMM</name>
<feature type="chain" id="PRO_5012687778" evidence="7">
    <location>
        <begin position="24"/>
        <end position="262"/>
    </location>
</feature>
<dbReference type="Pfam" id="PF03180">
    <property type="entry name" value="Lipoprotein_9"/>
    <property type="match status" value="1"/>
</dbReference>
<dbReference type="SUPFAM" id="SSF53850">
    <property type="entry name" value="Periplasmic binding protein-like II"/>
    <property type="match status" value="1"/>
</dbReference>
<feature type="signal peptide" evidence="7">
    <location>
        <begin position="1"/>
        <end position="23"/>
    </location>
</feature>
<evidence type="ECO:0000256" key="3">
    <source>
        <dbReference type="ARBA" id="ARBA00022729"/>
    </source>
</evidence>
<dbReference type="Gene3D" id="3.40.190.10">
    <property type="entry name" value="Periplasmic binding protein-like II"/>
    <property type="match status" value="2"/>
</dbReference>
<reference evidence="8 9" key="1">
    <citation type="journal article" date="2017" name="Antonie Van Leeuwenhoek">
        <title>Phylogenomic resolution of the bacterial genus Pantoea and its relationship with Erwinia and Tatumella.</title>
        <authorList>
            <person name="Palmer M."/>
            <person name="Steenkamp E.T."/>
            <person name="Coetzee M.P."/>
            <person name="Chan W.Y."/>
            <person name="van Zyl E."/>
            <person name="De Maayer P."/>
            <person name="Coutinho T.A."/>
            <person name="Blom J."/>
            <person name="Smits T.H."/>
            <person name="Duffy B."/>
            <person name="Venter S.N."/>
        </authorList>
    </citation>
    <scope>NUCLEOTIDE SEQUENCE [LARGE SCALE GENOMIC DNA]</scope>
    <source>
        <strain evidence="8 9">LMG 26275</strain>
    </source>
</reference>
<keyword evidence="4" id="KW-0472">Membrane</keyword>
<gene>
    <name evidence="8" type="ORF">HA51_06660</name>
</gene>
<evidence type="ECO:0000313" key="8">
    <source>
        <dbReference type="EMBL" id="ORM70452.1"/>
    </source>
</evidence>
<comment type="subcellular location">
    <subcellularLocation>
        <location evidence="1">Membrane</location>
        <topology evidence="1">Lipid-anchor</topology>
    </subcellularLocation>
</comment>
<evidence type="ECO:0000256" key="4">
    <source>
        <dbReference type="ARBA" id="ARBA00023136"/>
    </source>
</evidence>
<evidence type="ECO:0000256" key="7">
    <source>
        <dbReference type="SAM" id="SignalP"/>
    </source>
</evidence>
<dbReference type="AlphaFoldDB" id="A0A1X1D171"/>
<evidence type="ECO:0000256" key="5">
    <source>
        <dbReference type="ARBA" id="ARBA00023139"/>
    </source>
</evidence>
<dbReference type="PIRSF" id="PIRSF002854">
    <property type="entry name" value="MetQ"/>
    <property type="match status" value="1"/>
</dbReference>
<dbReference type="Proteomes" id="UP000193558">
    <property type="component" value="Unassembled WGS sequence"/>
</dbReference>
<dbReference type="GO" id="GO:0016020">
    <property type="term" value="C:membrane"/>
    <property type="evidence" value="ECO:0007669"/>
    <property type="project" value="UniProtKB-SubCell"/>
</dbReference>